<keyword evidence="2" id="KW-1185">Reference proteome</keyword>
<dbReference type="OrthoDB" id="356947at2"/>
<gene>
    <name evidence="1" type="ordered locus">Trebr_0907</name>
</gene>
<name>F4LJ86_TREBD</name>
<evidence type="ECO:0000313" key="2">
    <source>
        <dbReference type="Proteomes" id="UP000006546"/>
    </source>
</evidence>
<sequence>MNTTVRHISAQNKTAFTGARPLREGGFVFIRVVSDNGSGRYTVSLGGTRFEAVSDKPLAEGSVFRVQVALKDGRILLVPERSDTAGGAQGFLNATYRSADIRFGSADMPAYLSAVFSSLGLPADAVSLRLVSFLQQSGLSFNCARMIKARRIAASFPGRECEAAEVSLFLAEKGIEPDVESVAALLNTLCCGFSAAQPDADGGEKRSAGEDDDTGAVLFERLYGKKLTEAGGGEGVLTLANHLATAGLHWIVLPFEYDAQKIRVFGNIRILLDVRQKNTQKVILEAEHSSKKYFFVLYYNRNAISRIAFRMEPPPLPQAVRGYERMLSNLLLSINESSFAAGNASAAENVPEPDVAYDADAASGALFGGEPDQLTRICTEV</sequence>
<dbReference type="HOGENOM" id="CLU_725486_0_0_12"/>
<organism evidence="1 2">
    <name type="scientific">Treponema brennaborense (strain DSM 12168 / CIP 105900 / DD5/3)</name>
    <dbReference type="NCBI Taxonomy" id="906968"/>
    <lineage>
        <taxon>Bacteria</taxon>
        <taxon>Pseudomonadati</taxon>
        <taxon>Spirochaetota</taxon>
        <taxon>Spirochaetia</taxon>
        <taxon>Spirochaetales</taxon>
        <taxon>Treponemataceae</taxon>
        <taxon>Treponema</taxon>
    </lineage>
</organism>
<protein>
    <submittedName>
        <fullName evidence="1">Uncharacterized protein</fullName>
    </submittedName>
</protein>
<proteinExistence type="predicted"/>
<dbReference type="STRING" id="906968.Trebr_0907"/>
<dbReference type="EMBL" id="CP002696">
    <property type="protein sequence ID" value="AEE16343.1"/>
    <property type="molecule type" value="Genomic_DNA"/>
</dbReference>
<reference evidence="2" key="1">
    <citation type="submission" date="2011-04" db="EMBL/GenBank/DDBJ databases">
        <title>The complete genome of Treponema brennaborense DSM 12168.</title>
        <authorList>
            <person name="Lucas S."/>
            <person name="Han J."/>
            <person name="Lapidus A."/>
            <person name="Bruce D."/>
            <person name="Goodwin L."/>
            <person name="Pitluck S."/>
            <person name="Peters L."/>
            <person name="Kyrpides N."/>
            <person name="Mavromatis K."/>
            <person name="Ivanova N."/>
            <person name="Mikhailova N."/>
            <person name="Pagani I."/>
            <person name="Teshima H."/>
            <person name="Detter J.C."/>
            <person name="Tapia R."/>
            <person name="Han C."/>
            <person name="Land M."/>
            <person name="Hauser L."/>
            <person name="Markowitz V."/>
            <person name="Cheng J.-F."/>
            <person name="Hugenholtz P."/>
            <person name="Woyke T."/>
            <person name="Wu D."/>
            <person name="Gronow S."/>
            <person name="Wellnitz S."/>
            <person name="Brambilla E."/>
            <person name="Klenk H.-P."/>
            <person name="Eisen J.A."/>
        </authorList>
    </citation>
    <scope>NUCLEOTIDE SEQUENCE [LARGE SCALE GENOMIC DNA]</scope>
    <source>
        <strain evidence="2">DSM 12168 / CIP 105900 / DD5/3</strain>
    </source>
</reference>
<accession>F4LJ86</accession>
<evidence type="ECO:0000313" key="1">
    <source>
        <dbReference type="EMBL" id="AEE16343.1"/>
    </source>
</evidence>
<dbReference type="eggNOG" id="ENOG502ZIYY">
    <property type="taxonomic scope" value="Bacteria"/>
</dbReference>
<dbReference type="RefSeq" id="WP_013758062.1">
    <property type="nucleotide sequence ID" value="NC_015500.1"/>
</dbReference>
<dbReference type="KEGG" id="tbe:Trebr_0907"/>
<dbReference type="Proteomes" id="UP000006546">
    <property type="component" value="Chromosome"/>
</dbReference>
<dbReference type="AlphaFoldDB" id="F4LJ86"/>